<sequence>MGTCQSKKSGDDVVKTDDQAAMYNQQQTLPIQQQMIGQQTLPIQQQMIGQQAIPIQQQMIGQQTLPIQQQMIGQQPYLSVNYKDQMGNYSIPSQHMIYGQQNQETMMMQASGQMLPSQQVVPPQVLNGATTIPQKDLIATESEFVAAIDFGTSNSGIAYSVGQGFNTVNNRAYAKRPTKLCVDMSTLSLVCMGEDAYKRAEDDPAYAVFERFKLSLNEDNGGATQIKGWFAYPNASKHLRQTLSVFELITLVLKVLKEELVEYVARFNSTRSAENCTWVLTVPICWGEPAKDVMEQAAISAGLVRKETLPYNLVIALEPEAALIGYFHREEAGMTSWGHLNEQHRRFMVVDNGGGTFDVCVVKVNSLNPFSISEVVQGAGGPWGATKVDEELLNFLRVLLGPERYKQFEASDKTDVLERWERYKMTFDGNDQGDSSRLAFKFFLYNVGDDLSVCECVKAFQDTEWGNPHELQAVNTESKRLTIPVTYVKAFFDKVLLQILSGLKVELSACAQHGEHVTDIVLAGGFSESAYLQATIQRLFQGTGVLFDIPDTPGMCILQGAVKYGKNPQMVAARAMRYAYGIGVQRPLSLISPEEQHLYAEGNLSRNGDFYLDVFKKFVQIGDIISTSAPPIQIELGTLNNQEGFVQIYHTANPAAVFVWPKQGVFPLEGTRVDTDDPAKEVANHGVMSMSRAPNVAKSVLLEIWVAQTRIHMVVRSTYNSKTKNVTASLKN</sequence>
<protein>
    <submittedName>
        <fullName evidence="1">Uncharacterized protein</fullName>
    </submittedName>
</protein>
<evidence type="ECO:0000313" key="1">
    <source>
        <dbReference type="EMBL" id="CAE0369779.1"/>
    </source>
</evidence>
<dbReference type="SUPFAM" id="SSF53067">
    <property type="entry name" value="Actin-like ATPase domain"/>
    <property type="match status" value="2"/>
</dbReference>
<dbReference type="PANTHER" id="PTHR14187">
    <property type="entry name" value="ALPHA KINASE/ELONGATION FACTOR 2 KINASE"/>
    <property type="match status" value="1"/>
</dbReference>
<organism evidence="1">
    <name type="scientific">Aureoumbra lagunensis</name>
    <dbReference type="NCBI Taxonomy" id="44058"/>
    <lineage>
        <taxon>Eukaryota</taxon>
        <taxon>Sar</taxon>
        <taxon>Stramenopiles</taxon>
        <taxon>Ochrophyta</taxon>
        <taxon>Pelagophyceae</taxon>
        <taxon>Pelagomonadales</taxon>
        <taxon>Aureoumbra</taxon>
    </lineage>
</organism>
<name>A0A7S3NNY2_9STRA</name>
<dbReference type="InterPro" id="IPR043129">
    <property type="entry name" value="ATPase_NBD"/>
</dbReference>
<dbReference type="Gene3D" id="3.90.640.10">
    <property type="entry name" value="Actin, Chain A, domain 4"/>
    <property type="match status" value="1"/>
</dbReference>
<dbReference type="AlphaFoldDB" id="A0A7S3NNY2"/>
<dbReference type="Gene3D" id="3.30.420.40">
    <property type="match status" value="2"/>
</dbReference>
<dbReference type="EMBL" id="HBIJ01015809">
    <property type="protein sequence ID" value="CAE0369779.1"/>
    <property type="molecule type" value="Transcribed_RNA"/>
</dbReference>
<accession>A0A7S3NNY2</accession>
<reference evidence="1" key="1">
    <citation type="submission" date="2021-01" db="EMBL/GenBank/DDBJ databases">
        <authorList>
            <person name="Corre E."/>
            <person name="Pelletier E."/>
            <person name="Niang G."/>
            <person name="Scheremetjew M."/>
            <person name="Finn R."/>
            <person name="Kale V."/>
            <person name="Holt S."/>
            <person name="Cochrane G."/>
            <person name="Meng A."/>
            <person name="Brown T."/>
            <person name="Cohen L."/>
        </authorList>
    </citation>
    <scope>NUCLEOTIDE SEQUENCE</scope>
    <source>
        <strain evidence="1">CCMP1510</strain>
    </source>
</reference>
<gene>
    <name evidence="1" type="ORF">ALAG00032_LOCUS10543</name>
</gene>
<dbReference type="PANTHER" id="PTHR14187:SF5">
    <property type="entry name" value="HEAT SHOCK 70 KDA PROTEIN 12A"/>
    <property type="match status" value="1"/>
</dbReference>
<proteinExistence type="predicted"/>